<dbReference type="Pfam" id="PF03820">
    <property type="entry name" value="SFXNs"/>
    <property type="match status" value="1"/>
</dbReference>
<comment type="subcellular location">
    <subcellularLocation>
        <location evidence="1">Mitochondrion membrane</location>
        <topology evidence="1">Multi-pass membrane protein</topology>
    </subcellularLocation>
</comment>
<evidence type="ECO:0000256" key="8">
    <source>
        <dbReference type="ARBA" id="ARBA00023136"/>
    </source>
</evidence>
<evidence type="ECO:0000256" key="9">
    <source>
        <dbReference type="SAM" id="Phobius"/>
    </source>
</evidence>
<feature type="transmembrane region" description="Helical" evidence="9">
    <location>
        <begin position="151"/>
        <end position="176"/>
    </location>
</feature>
<keyword evidence="3" id="KW-0813">Transport</keyword>
<dbReference type="GO" id="GO:0015075">
    <property type="term" value="F:monoatomic ion transmembrane transporter activity"/>
    <property type="evidence" value="ECO:0007669"/>
    <property type="project" value="InterPro"/>
</dbReference>
<dbReference type="PANTHER" id="PTHR11153:SF3">
    <property type="entry name" value="SIDEROFLEXIN-4"/>
    <property type="match status" value="1"/>
</dbReference>
<feature type="transmembrane region" description="Helical" evidence="9">
    <location>
        <begin position="277"/>
        <end position="295"/>
    </location>
</feature>
<organism evidence="10 11">
    <name type="scientific">Conger conger</name>
    <name type="common">Conger eel</name>
    <name type="synonym">Muraena conger</name>
    <dbReference type="NCBI Taxonomy" id="82655"/>
    <lineage>
        <taxon>Eukaryota</taxon>
        <taxon>Metazoa</taxon>
        <taxon>Chordata</taxon>
        <taxon>Craniata</taxon>
        <taxon>Vertebrata</taxon>
        <taxon>Euteleostomi</taxon>
        <taxon>Actinopterygii</taxon>
        <taxon>Neopterygii</taxon>
        <taxon>Teleostei</taxon>
        <taxon>Anguilliformes</taxon>
        <taxon>Congridae</taxon>
        <taxon>Conger</taxon>
    </lineage>
</organism>
<comment type="caution">
    <text evidence="10">The sequence shown here is derived from an EMBL/GenBank/DDBJ whole genome shotgun (WGS) entry which is preliminary data.</text>
</comment>
<evidence type="ECO:0000313" key="10">
    <source>
        <dbReference type="EMBL" id="KAJ8250160.1"/>
    </source>
</evidence>
<dbReference type="GO" id="GO:1990542">
    <property type="term" value="P:mitochondrial transmembrane transport"/>
    <property type="evidence" value="ECO:0007669"/>
    <property type="project" value="TreeGrafter"/>
</dbReference>
<keyword evidence="6 9" id="KW-1133">Transmembrane helix</keyword>
<evidence type="ECO:0000256" key="2">
    <source>
        <dbReference type="ARBA" id="ARBA00005974"/>
    </source>
</evidence>
<dbReference type="GO" id="GO:0005743">
    <property type="term" value="C:mitochondrial inner membrane"/>
    <property type="evidence" value="ECO:0007669"/>
    <property type="project" value="TreeGrafter"/>
</dbReference>
<dbReference type="InterPro" id="IPR004686">
    <property type="entry name" value="Mtc"/>
</dbReference>
<evidence type="ECO:0000256" key="7">
    <source>
        <dbReference type="ARBA" id="ARBA00023128"/>
    </source>
</evidence>
<evidence type="ECO:0000256" key="6">
    <source>
        <dbReference type="ARBA" id="ARBA00022989"/>
    </source>
</evidence>
<comment type="similarity">
    <text evidence="2">Belongs to the sideroflexin family.</text>
</comment>
<dbReference type="Proteomes" id="UP001152803">
    <property type="component" value="Unassembled WGS sequence"/>
</dbReference>
<keyword evidence="8 9" id="KW-0472">Membrane</keyword>
<evidence type="ECO:0008006" key="12">
    <source>
        <dbReference type="Google" id="ProtNLM"/>
    </source>
</evidence>
<evidence type="ECO:0000256" key="3">
    <source>
        <dbReference type="ARBA" id="ARBA00022448"/>
    </source>
</evidence>
<dbReference type="EMBL" id="JAFJMO010000018">
    <property type="protein sequence ID" value="KAJ8250160.1"/>
    <property type="molecule type" value="Genomic_DNA"/>
</dbReference>
<dbReference type="PANTHER" id="PTHR11153">
    <property type="entry name" value="SIDEROFLEXIN"/>
    <property type="match status" value="1"/>
</dbReference>
<keyword evidence="11" id="KW-1185">Reference proteome</keyword>
<keyword evidence="5" id="KW-0029">Amino-acid transport</keyword>
<feature type="transmembrane region" description="Helical" evidence="9">
    <location>
        <begin position="188"/>
        <end position="205"/>
    </location>
</feature>
<dbReference type="OrthoDB" id="6608471at2759"/>
<keyword evidence="7" id="KW-0496">Mitochondrion</keyword>
<accession>A0A9Q1CV85</accession>
<evidence type="ECO:0000256" key="4">
    <source>
        <dbReference type="ARBA" id="ARBA00022692"/>
    </source>
</evidence>
<evidence type="ECO:0000256" key="5">
    <source>
        <dbReference type="ARBA" id="ARBA00022970"/>
    </source>
</evidence>
<dbReference type="AlphaFoldDB" id="A0A9Q1CV85"/>
<sequence length="325" mass="36040">MNDSCYPRRRANEMDINLQFWKSEGQSFLDRLCLWMDILDPVYFLTSDAEIQKARSLLRSTEDQKRELDDAWRLSLSSVHSDTGAILPTIFRPSAFFPVAIPLVLASLLPLKGVKLALLSQFPLQCYTAGFNYCNRNATGSKEKMTRERKALMAGTVALTTCAGAIPQIVMTHYGLKTRPVQMFCRTVLPAPLAALLAFFSVLVVRGDESRHGVRVFDSHGNCVGISQNAGSKAVADTALTRAALMGTTTALPGLFIRVLRRVSQQRNLWLMAPPEALSAVLALSVMIPVSFSLFPQLCTIPKVYLEPKLQAATEDQQLFYHRGL</sequence>
<dbReference type="GO" id="GO:0006865">
    <property type="term" value="P:amino acid transport"/>
    <property type="evidence" value="ECO:0007669"/>
    <property type="project" value="UniProtKB-KW"/>
</dbReference>
<proteinExistence type="inferred from homology"/>
<evidence type="ECO:0000313" key="11">
    <source>
        <dbReference type="Proteomes" id="UP001152803"/>
    </source>
</evidence>
<reference evidence="10" key="1">
    <citation type="journal article" date="2023" name="Science">
        <title>Genome structures resolve the early diversification of teleost fishes.</title>
        <authorList>
            <person name="Parey E."/>
            <person name="Louis A."/>
            <person name="Montfort J."/>
            <person name="Bouchez O."/>
            <person name="Roques C."/>
            <person name="Iampietro C."/>
            <person name="Lluch J."/>
            <person name="Castinel A."/>
            <person name="Donnadieu C."/>
            <person name="Desvignes T."/>
            <person name="Floi Bucao C."/>
            <person name="Jouanno E."/>
            <person name="Wen M."/>
            <person name="Mejri S."/>
            <person name="Dirks R."/>
            <person name="Jansen H."/>
            <person name="Henkel C."/>
            <person name="Chen W.J."/>
            <person name="Zahm M."/>
            <person name="Cabau C."/>
            <person name="Klopp C."/>
            <person name="Thompson A.W."/>
            <person name="Robinson-Rechavi M."/>
            <person name="Braasch I."/>
            <person name="Lecointre G."/>
            <person name="Bobe J."/>
            <person name="Postlethwait J.H."/>
            <person name="Berthelot C."/>
            <person name="Roest Crollius H."/>
            <person name="Guiguen Y."/>
        </authorList>
    </citation>
    <scope>NUCLEOTIDE SEQUENCE</scope>
    <source>
        <strain evidence="10">Concon-B</strain>
    </source>
</reference>
<evidence type="ECO:0000256" key="1">
    <source>
        <dbReference type="ARBA" id="ARBA00004225"/>
    </source>
</evidence>
<gene>
    <name evidence="10" type="ORF">COCON_G00220820</name>
</gene>
<name>A0A9Q1CV85_CONCO</name>
<keyword evidence="4 9" id="KW-0812">Transmembrane</keyword>
<protein>
    <recommendedName>
        <fullName evidence="12">Sideroflexin-4</fullName>
    </recommendedName>
</protein>